<organism evidence="2 3">
    <name type="scientific">Colletotrichum scovillei</name>
    <dbReference type="NCBI Taxonomy" id="1209932"/>
    <lineage>
        <taxon>Eukaryota</taxon>
        <taxon>Fungi</taxon>
        <taxon>Dikarya</taxon>
        <taxon>Ascomycota</taxon>
        <taxon>Pezizomycotina</taxon>
        <taxon>Sordariomycetes</taxon>
        <taxon>Hypocreomycetidae</taxon>
        <taxon>Glomerellales</taxon>
        <taxon>Glomerellaceae</taxon>
        <taxon>Colletotrichum</taxon>
        <taxon>Colletotrichum acutatum species complex</taxon>
    </lineage>
</organism>
<evidence type="ECO:0000313" key="3">
    <source>
        <dbReference type="Proteomes" id="UP000699042"/>
    </source>
</evidence>
<dbReference type="AlphaFoldDB" id="A0A9P7UD54"/>
<reference evidence="2" key="1">
    <citation type="submission" date="2021-05" db="EMBL/GenBank/DDBJ databases">
        <title>Comparative genomics of three Colletotrichum scovillei strains and genetic complementation revealed genes involved fungal growth and virulence on chili pepper.</title>
        <authorList>
            <person name="Hsieh D.-K."/>
            <person name="Chuang S.-C."/>
            <person name="Chen C.-Y."/>
            <person name="Chao Y.-T."/>
            <person name="Lu M.-Y.J."/>
            <person name="Lee M.-H."/>
            <person name="Shih M.-C."/>
        </authorList>
    </citation>
    <scope>NUCLEOTIDE SEQUENCE</scope>
    <source>
        <strain evidence="2">Coll-153</strain>
    </source>
</reference>
<feature type="compositionally biased region" description="Basic and acidic residues" evidence="1">
    <location>
        <begin position="1"/>
        <end position="12"/>
    </location>
</feature>
<accession>A0A9P7UD54</accession>
<protein>
    <submittedName>
        <fullName evidence="2">Uncharacterized protein</fullName>
    </submittedName>
</protein>
<sequence length="134" mass="14504">MAEKKSGDKADSRPTISSAPSRRSGGKAESRTGSPCTSAEDILPTTDSGPRIHAYSKIRHKVRLSDARAKRGSPSLQMAFDFSGAVRNIRPKPQVSNPPHRKCFSSHPCLPFSRREILPEAQAKPHTSSGLNVS</sequence>
<gene>
    <name evidence="2" type="ORF">JMJ77_011544</name>
</gene>
<feature type="region of interest" description="Disordered" evidence="1">
    <location>
        <begin position="1"/>
        <end position="54"/>
    </location>
</feature>
<name>A0A9P7UD54_9PEZI</name>
<dbReference type="Proteomes" id="UP000699042">
    <property type="component" value="Unassembled WGS sequence"/>
</dbReference>
<proteinExistence type="predicted"/>
<evidence type="ECO:0000313" key="2">
    <source>
        <dbReference type="EMBL" id="KAG7043722.1"/>
    </source>
</evidence>
<keyword evidence="3" id="KW-1185">Reference proteome</keyword>
<comment type="caution">
    <text evidence="2">The sequence shown here is derived from an EMBL/GenBank/DDBJ whole genome shotgun (WGS) entry which is preliminary data.</text>
</comment>
<dbReference type="EMBL" id="JAESDN010000011">
    <property type="protein sequence ID" value="KAG7043722.1"/>
    <property type="molecule type" value="Genomic_DNA"/>
</dbReference>
<evidence type="ECO:0000256" key="1">
    <source>
        <dbReference type="SAM" id="MobiDB-lite"/>
    </source>
</evidence>